<dbReference type="OrthoDB" id="5295733at2"/>
<gene>
    <name evidence="7" type="ORF">SAMN02745671_00640</name>
</gene>
<comment type="similarity">
    <text evidence="2">Belongs to the TerC family.</text>
</comment>
<reference evidence="7 8" key="1">
    <citation type="submission" date="2016-11" db="EMBL/GenBank/DDBJ databases">
        <authorList>
            <person name="Jaros S."/>
            <person name="Januszkiewicz K."/>
            <person name="Wedrychowicz H."/>
        </authorList>
    </citation>
    <scope>NUCLEOTIDE SEQUENCE [LARGE SCALE GENOMIC DNA]</scope>
    <source>
        <strain evidence="7 8">DSM 3074</strain>
    </source>
</reference>
<evidence type="ECO:0000256" key="6">
    <source>
        <dbReference type="SAM" id="Phobius"/>
    </source>
</evidence>
<feature type="transmembrane region" description="Helical" evidence="6">
    <location>
        <begin position="12"/>
        <end position="33"/>
    </location>
</feature>
<feature type="transmembrane region" description="Helical" evidence="6">
    <location>
        <begin position="193"/>
        <end position="215"/>
    </location>
</feature>
<protein>
    <submittedName>
        <fullName evidence="7">Integral membrane protein, YjbE family</fullName>
    </submittedName>
</protein>
<accession>A0A1M6B6R3</accession>
<dbReference type="GO" id="GO:0016020">
    <property type="term" value="C:membrane"/>
    <property type="evidence" value="ECO:0007669"/>
    <property type="project" value="UniProtKB-SubCell"/>
</dbReference>
<keyword evidence="3 6" id="KW-0812">Transmembrane</keyword>
<feature type="transmembrane region" description="Helical" evidence="6">
    <location>
        <begin position="45"/>
        <end position="66"/>
    </location>
</feature>
<dbReference type="InterPro" id="IPR005496">
    <property type="entry name" value="Integral_membrane_TerC"/>
</dbReference>
<dbReference type="Pfam" id="PF03741">
    <property type="entry name" value="TerC"/>
    <property type="match status" value="1"/>
</dbReference>
<evidence type="ECO:0000256" key="5">
    <source>
        <dbReference type="ARBA" id="ARBA00023136"/>
    </source>
</evidence>
<dbReference type="Proteomes" id="UP000191240">
    <property type="component" value="Unassembled WGS sequence"/>
</dbReference>
<dbReference type="NCBIfam" id="TIGR03717">
    <property type="entry name" value="R_switched_YjbE"/>
    <property type="match status" value="1"/>
</dbReference>
<dbReference type="EMBL" id="FQYW01000005">
    <property type="protein sequence ID" value="SHI44444.1"/>
    <property type="molecule type" value="Genomic_DNA"/>
</dbReference>
<evidence type="ECO:0000256" key="2">
    <source>
        <dbReference type="ARBA" id="ARBA00007511"/>
    </source>
</evidence>
<dbReference type="PANTHER" id="PTHR30238:SF4">
    <property type="entry name" value="SLL1022 PROTEIN"/>
    <property type="match status" value="1"/>
</dbReference>
<feature type="transmembrane region" description="Helical" evidence="6">
    <location>
        <begin position="125"/>
        <end position="149"/>
    </location>
</feature>
<dbReference type="AlphaFoldDB" id="A0A1M6B6R3"/>
<name>A0A1M6B6R3_9FIRM</name>
<dbReference type="InterPro" id="IPR022301">
    <property type="entry name" value="Integral_membrane_YjbE"/>
</dbReference>
<comment type="subcellular location">
    <subcellularLocation>
        <location evidence="1">Membrane</location>
        <topology evidence="1">Multi-pass membrane protein</topology>
    </subcellularLocation>
</comment>
<evidence type="ECO:0000256" key="3">
    <source>
        <dbReference type="ARBA" id="ARBA00022692"/>
    </source>
</evidence>
<dbReference type="RefSeq" id="WP_143254819.1">
    <property type="nucleotide sequence ID" value="NZ_FQYW01000005.1"/>
</dbReference>
<dbReference type="PANTHER" id="PTHR30238">
    <property type="entry name" value="MEMBRANE BOUND PREDICTED REDOX MODULATOR"/>
    <property type="match status" value="1"/>
</dbReference>
<evidence type="ECO:0000313" key="7">
    <source>
        <dbReference type="EMBL" id="SHI44444.1"/>
    </source>
</evidence>
<evidence type="ECO:0000256" key="4">
    <source>
        <dbReference type="ARBA" id="ARBA00022989"/>
    </source>
</evidence>
<feature type="transmembrane region" description="Helical" evidence="6">
    <location>
        <begin position="161"/>
        <end position="181"/>
    </location>
</feature>
<proteinExistence type="inferred from homology"/>
<evidence type="ECO:0000256" key="1">
    <source>
        <dbReference type="ARBA" id="ARBA00004141"/>
    </source>
</evidence>
<organism evidence="7 8">
    <name type="scientific">Anaerovibrio lipolyticus DSM 3074</name>
    <dbReference type="NCBI Taxonomy" id="1120997"/>
    <lineage>
        <taxon>Bacteria</taxon>
        <taxon>Bacillati</taxon>
        <taxon>Bacillota</taxon>
        <taxon>Negativicutes</taxon>
        <taxon>Selenomonadales</taxon>
        <taxon>Selenomonadaceae</taxon>
        <taxon>Anaerovibrio</taxon>
    </lineage>
</organism>
<keyword evidence="5 6" id="KW-0472">Membrane</keyword>
<keyword evidence="4 6" id="KW-1133">Transmembrane helix</keyword>
<sequence>MTIMTLDFLTALFSIVILDLVLAGDNAVVIAMAAHRLPDELKKKAVLVGTAGAVVIRIIMTLLAVYLLSIPYLQALGGLLLLPIAIKLLAPAKEGHVEEADNFAGAVKTIIVADAAMGIDNVLAVAGAAHGSFLLVVIGLVISVPIVVGSSQIIGKLLDNWPVLIYLGAGILGWTGGSMLVHDASIGPVIESALGSMASIIIPAVLAVGVCVIGYSKKKQVQPD</sequence>
<evidence type="ECO:0000313" key="8">
    <source>
        <dbReference type="Proteomes" id="UP000191240"/>
    </source>
</evidence>